<dbReference type="Pfam" id="PF02321">
    <property type="entry name" value="OEP"/>
    <property type="match status" value="2"/>
</dbReference>
<dbReference type="GeneID" id="69480258"/>
<comment type="similarity">
    <text evidence="1">Belongs to the outer membrane factor (OMF) (TC 1.B.17) family.</text>
</comment>
<gene>
    <name evidence="5" type="ORF">DW027_06025</name>
    <name evidence="4" type="ORF">DW075_04220</name>
    <name evidence="3" type="ORF">GAZ43_10770</name>
</gene>
<evidence type="ECO:0000313" key="3">
    <source>
        <dbReference type="EMBL" id="KAB6339475.1"/>
    </source>
</evidence>
<evidence type="ECO:0000313" key="5">
    <source>
        <dbReference type="EMBL" id="RHL40037.1"/>
    </source>
</evidence>
<feature type="coiled-coil region" evidence="2">
    <location>
        <begin position="148"/>
        <end position="199"/>
    </location>
</feature>
<dbReference type="SUPFAM" id="SSF56954">
    <property type="entry name" value="Outer membrane efflux proteins (OEP)"/>
    <property type="match status" value="1"/>
</dbReference>
<dbReference type="EMBL" id="QROO01000006">
    <property type="protein sequence ID" value="RHL40037.1"/>
    <property type="molecule type" value="Genomic_DNA"/>
</dbReference>
<dbReference type="RefSeq" id="WP_008639957.1">
    <property type="nucleotide sequence ID" value="NZ_CP042282.1"/>
</dbReference>
<dbReference type="AlphaFoldDB" id="A0A173YL63"/>
<evidence type="ECO:0000313" key="6">
    <source>
        <dbReference type="Proteomes" id="UP000284495"/>
    </source>
</evidence>
<reference evidence="6 7" key="1">
    <citation type="submission" date="2018-08" db="EMBL/GenBank/DDBJ databases">
        <title>A genome reference for cultivated species of the human gut microbiota.</title>
        <authorList>
            <person name="Zou Y."/>
            <person name="Xue W."/>
            <person name="Luo G."/>
        </authorList>
    </citation>
    <scope>NUCLEOTIDE SEQUENCE [LARGE SCALE GENOMIC DNA]</scope>
    <source>
        <strain evidence="5 6">AF38-2</strain>
        <strain evidence="4 7">AF46-11NS</strain>
    </source>
</reference>
<accession>A0A173YL63</accession>
<evidence type="ECO:0000256" key="2">
    <source>
        <dbReference type="SAM" id="Coils"/>
    </source>
</evidence>
<protein>
    <submittedName>
        <fullName evidence="4">TolC family protein</fullName>
    </submittedName>
</protein>
<dbReference type="PANTHER" id="PTHR30203">
    <property type="entry name" value="OUTER MEMBRANE CATION EFFLUX PROTEIN"/>
    <property type="match status" value="1"/>
</dbReference>
<comment type="caution">
    <text evidence="4">The sequence shown here is derived from an EMBL/GenBank/DDBJ whole genome shotgun (WGS) entry which is preliminary data.</text>
</comment>
<organism evidence="4 7">
    <name type="scientific">Bacteroides xylanisolvens</name>
    <dbReference type="NCBI Taxonomy" id="371601"/>
    <lineage>
        <taxon>Bacteria</taxon>
        <taxon>Pseudomonadati</taxon>
        <taxon>Bacteroidota</taxon>
        <taxon>Bacteroidia</taxon>
        <taxon>Bacteroidales</taxon>
        <taxon>Bacteroidaceae</taxon>
        <taxon>Bacteroides</taxon>
    </lineage>
</organism>
<dbReference type="InterPro" id="IPR003423">
    <property type="entry name" value="OMP_efflux"/>
</dbReference>
<dbReference type="EMBL" id="QRNE01000013">
    <property type="protein sequence ID" value="RHK28975.1"/>
    <property type="molecule type" value="Genomic_DNA"/>
</dbReference>
<dbReference type="EMBL" id="WDCP01000019">
    <property type="protein sequence ID" value="KAB6339475.1"/>
    <property type="molecule type" value="Genomic_DNA"/>
</dbReference>
<proteinExistence type="inferred from homology"/>
<keyword evidence="2" id="KW-0175">Coiled coil</keyword>
<name>A0A173YL63_9BACE</name>
<sequence>MNREFLISFFLLLTGGICAQQATTGTLTLKEAEQRFLERNLSLIAERYNIDMAQAQVLQARLFENPVISLEQNVYNRLNGKYFDFGKEGETVVEVEQVIRLAGQRNKQIKLEKINKEIAEYQFEEVMRTLRQELNEKFVQVYFLSKSISIYEKEVNSLQELLAGMKLQQEKGNISLMEMSRLESMLFSLKKEKNERENELLTLRGELNVLLNLPGDTTVKLSLDEEVLKQLDLSQLSFADLKAMVNERPDLKIARSTVSASRANLKLQKSMAFPEFSVKGNYDRAGNFINNYFAVGVSLSVPIFNRNQGNIKAARFSIQQAGAEQENAANRADMELYTAYASLEKAVQLYQSTNMDLERNFEKLITGVNENFTKRNISLLEFIDYYDSYKETCIQLHEIKKDVFLAMENLNTTIGQNILNY</sequence>
<dbReference type="GO" id="GO:0015562">
    <property type="term" value="F:efflux transmembrane transporter activity"/>
    <property type="evidence" value="ECO:0007669"/>
    <property type="project" value="InterPro"/>
</dbReference>
<dbReference type="InterPro" id="IPR010131">
    <property type="entry name" value="MdtP/NodT-like"/>
</dbReference>
<dbReference type="Proteomes" id="UP000438288">
    <property type="component" value="Unassembled WGS sequence"/>
</dbReference>
<reference evidence="3 8" key="2">
    <citation type="journal article" date="2019" name="Nat. Med.">
        <title>A library of human gut bacterial isolates paired with longitudinal multiomics data enables mechanistic microbiome research.</title>
        <authorList>
            <person name="Poyet M."/>
            <person name="Groussin M."/>
            <person name="Gibbons S.M."/>
            <person name="Avila-Pacheco J."/>
            <person name="Jiang X."/>
            <person name="Kearney S.M."/>
            <person name="Perrotta A.R."/>
            <person name="Berdy B."/>
            <person name="Zhao S."/>
            <person name="Lieberman T.D."/>
            <person name="Swanson P.K."/>
            <person name="Smith M."/>
            <person name="Roesemann S."/>
            <person name="Alexander J.E."/>
            <person name="Rich S.A."/>
            <person name="Livny J."/>
            <person name="Vlamakis H."/>
            <person name="Clish C."/>
            <person name="Bullock K."/>
            <person name="Deik A."/>
            <person name="Scott J."/>
            <person name="Pierce K.A."/>
            <person name="Xavier R.J."/>
            <person name="Alm E.J."/>
        </authorList>
    </citation>
    <scope>NUCLEOTIDE SEQUENCE [LARGE SCALE GENOMIC DNA]</scope>
    <source>
        <strain evidence="3 8">BIOML-A16</strain>
    </source>
</reference>
<dbReference type="Proteomes" id="UP000285503">
    <property type="component" value="Unassembled WGS sequence"/>
</dbReference>
<evidence type="ECO:0000313" key="7">
    <source>
        <dbReference type="Proteomes" id="UP000285503"/>
    </source>
</evidence>
<evidence type="ECO:0000313" key="4">
    <source>
        <dbReference type="EMBL" id="RHK28975.1"/>
    </source>
</evidence>
<evidence type="ECO:0000256" key="1">
    <source>
        <dbReference type="ARBA" id="ARBA00007613"/>
    </source>
</evidence>
<evidence type="ECO:0000313" key="8">
    <source>
        <dbReference type="Proteomes" id="UP000438288"/>
    </source>
</evidence>
<dbReference type="Gene3D" id="1.20.1600.10">
    <property type="entry name" value="Outer membrane efflux proteins (OEP)"/>
    <property type="match status" value="1"/>
</dbReference>
<dbReference type="PANTHER" id="PTHR30203:SF23">
    <property type="entry name" value="OUTER MEMBRANE EFFLUX PROTEIN"/>
    <property type="match status" value="1"/>
</dbReference>
<dbReference type="Proteomes" id="UP000284495">
    <property type="component" value="Unassembled WGS sequence"/>
</dbReference>